<dbReference type="SUPFAM" id="SSF49299">
    <property type="entry name" value="PKD domain"/>
    <property type="match status" value="1"/>
</dbReference>
<dbReference type="InterPro" id="IPR000601">
    <property type="entry name" value="PKD_dom"/>
</dbReference>
<dbReference type="Pfam" id="PF18911">
    <property type="entry name" value="PKD_4"/>
    <property type="match status" value="1"/>
</dbReference>
<reference evidence="2" key="1">
    <citation type="submission" date="2023-03" db="EMBL/GenBank/DDBJ databases">
        <title>Andean soil-derived lignocellulolytic bacterial consortium as a source of novel taxa and putative plastic-active enzymes.</title>
        <authorList>
            <person name="Diaz-Garcia L."/>
            <person name="Chuvochina M."/>
            <person name="Feuerriegel G."/>
            <person name="Bunk B."/>
            <person name="Sproer C."/>
            <person name="Streit W.R."/>
            <person name="Rodriguez L.M."/>
            <person name="Overmann J."/>
            <person name="Jimenez D.J."/>
        </authorList>
    </citation>
    <scope>NUCLEOTIDE SEQUENCE</scope>
    <source>
        <strain evidence="2">MAG 3858</strain>
    </source>
</reference>
<proteinExistence type="predicted"/>
<dbReference type="Gene3D" id="2.60.40.10">
    <property type="entry name" value="Immunoglobulins"/>
    <property type="match status" value="1"/>
</dbReference>
<dbReference type="InterPro" id="IPR013783">
    <property type="entry name" value="Ig-like_fold"/>
</dbReference>
<feature type="domain" description="PKD" evidence="1">
    <location>
        <begin position="1123"/>
        <end position="1178"/>
    </location>
</feature>
<organism evidence="2 3">
    <name type="scientific">Candidatus Pedobacter colombiensis</name>
    <dbReference type="NCBI Taxonomy" id="3121371"/>
    <lineage>
        <taxon>Bacteria</taxon>
        <taxon>Pseudomonadati</taxon>
        <taxon>Bacteroidota</taxon>
        <taxon>Sphingobacteriia</taxon>
        <taxon>Sphingobacteriales</taxon>
        <taxon>Sphingobacteriaceae</taxon>
        <taxon>Pedobacter</taxon>
    </lineage>
</organism>
<evidence type="ECO:0000313" key="2">
    <source>
        <dbReference type="EMBL" id="WEK19292.1"/>
    </source>
</evidence>
<evidence type="ECO:0000313" key="3">
    <source>
        <dbReference type="Proteomes" id="UP001214530"/>
    </source>
</evidence>
<dbReference type="InterPro" id="IPR035986">
    <property type="entry name" value="PKD_dom_sf"/>
</dbReference>
<protein>
    <submittedName>
        <fullName evidence="2">PKD domain-containing protein</fullName>
    </submittedName>
</protein>
<sequence>MSKIYSFLTVLLFVAYTCPLKAQRNLVQVNPYSGTASVVVPIYTIQNGAVSTQIGLINAGRGIKVKDVEGTAGMGWEISGGGEISREIRGLPDDCQKDNSNNIRLGWLYNSNGIKIDNFIVANDGNTTTCTDETTDITSLNANFSDLSDTEPDLFSVNAPGLSFNFVFDKNHQIQTIPYQDLKISYSTNSNGNIDQFTVINDQGIRYQFEVVLTTKSTKQTLSTFNSQSINESNISYFRTRFLQYKSGISSYNSWQLTSLTDANHNKIEFSYEPGPPKENITPIELYVGSPSKTTQYWIKDETFPSLLSSVYGGGGGASFSYSKNYHTTQALLNAIQLTGGACYFLNYSSVIPLTGNYSRFFLRDITTDQCNSPEKYKFTYNGEISSYYVYRTSLGDSSSKSIDYWGYANSYSNTSLLPALSINPSNGLFQRYQVVADNIWRPIYSIGLSGADRRSDPTVAAAGSVSQINYLDHGTTTLIYEPHDYYDPLAGTVVQGGGVRIKQVIDYDGIDVSHNMVSNYSYKDPVTGISSGKPTSLPIYGFTRPYTGNGTSQDLWTQSTVRSEIDLSSADHSIVYSHVAEAKTGAGKMVYEYAIPATNYDMSASPSCLNCATVDWAPTVSFVARPGCTAAGFMKNDKVTYPFAPNTNYDFERGLLKSVKVYNETGAIVDESTYSYQRTGTPISITGLRWDENGGFKVYSKYTVYAAAGELQKTIIKKTTDLAPYSQVRETSNSYFYDSPFHRLTTRQEIVRSDGTIEKQFIKYAKDYNTANVNDDASVALRQLQLENQNIPVEQYVQVQKPNQELKVTSGSLVKFKAFNFDNYSLCLPSQKLSFISQNGIAQFTPSDILSGNFSHDVNYIPLENYLLYDANGFLQTKDDHHKRVNTVLSNPIHHFPVANIQNASADEIGYYNPNNLIRSSSFTVDNGIPEMSSGRSGAGSSGVSIHSGVAFSKAIKKNKSAKNYIFSVWINSGISGTISVVLTGTDNIPYSYSLNFIASNGSWKYHEIKVPVSSLSPTFNIGIKNNAVSTFTVTDVLFYPESSEIITSDYRMAMPSKIVETNTNGISEYYESDKFGRLNLVYDQDKQIKSRTSYQYLDTYETFSDPTFSFYPVKDVLENAEVRFYNDTYYNPCQFTGVTFTWNFGDGSSPVVTTNNFYQSHTYTTNGTYTVSLTVTALGYSSRKTTAVINVVAPPIPPDPPLIVPVVYQNTSSGSITSIQLSQNGVVKYEFTGTELSNGDVKVPEGAFRVRVFCSGTYGSVKLDDGDLNYCSDHFMSSSYTFLANLTSSRSLTISIENGNCN</sequence>
<gene>
    <name evidence="2" type="ORF">P0Y49_21180</name>
</gene>
<accession>A0AAJ6B5Z4</accession>
<dbReference type="Proteomes" id="UP001214530">
    <property type="component" value="Chromosome"/>
</dbReference>
<dbReference type="EMBL" id="CP119313">
    <property type="protein sequence ID" value="WEK19292.1"/>
    <property type="molecule type" value="Genomic_DNA"/>
</dbReference>
<name>A0AAJ6B5Z4_9SPHI</name>
<dbReference type="CDD" id="cd00146">
    <property type="entry name" value="PKD"/>
    <property type="match status" value="1"/>
</dbReference>
<dbReference type="PROSITE" id="PS50093">
    <property type="entry name" value="PKD"/>
    <property type="match status" value="1"/>
</dbReference>
<evidence type="ECO:0000259" key="1">
    <source>
        <dbReference type="PROSITE" id="PS50093"/>
    </source>
</evidence>